<dbReference type="Pfam" id="PF13416">
    <property type="entry name" value="SBP_bac_8"/>
    <property type="match status" value="1"/>
</dbReference>
<keyword evidence="3" id="KW-0614">Plasmid</keyword>
<gene>
    <name evidence="3" type="ORF">DC20_22130</name>
</gene>
<evidence type="ECO:0000313" key="3">
    <source>
        <dbReference type="EMBL" id="ALJ01739.1"/>
    </source>
</evidence>
<dbReference type="InterPro" id="IPR006059">
    <property type="entry name" value="SBP"/>
</dbReference>
<organism evidence="3 4">
    <name type="scientific">Rufibacter tibetensis</name>
    <dbReference type="NCBI Taxonomy" id="512763"/>
    <lineage>
        <taxon>Bacteria</taxon>
        <taxon>Pseudomonadati</taxon>
        <taxon>Bacteroidota</taxon>
        <taxon>Cytophagia</taxon>
        <taxon>Cytophagales</taxon>
        <taxon>Hymenobacteraceae</taxon>
        <taxon>Rufibacter</taxon>
    </lineage>
</organism>
<dbReference type="PANTHER" id="PTHR43649">
    <property type="entry name" value="ARABINOSE-BINDING PROTEIN-RELATED"/>
    <property type="match status" value="1"/>
</dbReference>
<keyword evidence="4" id="KW-1185">Reference proteome</keyword>
<evidence type="ECO:0000256" key="1">
    <source>
        <dbReference type="ARBA" id="ARBA00004418"/>
    </source>
</evidence>
<dbReference type="PANTHER" id="PTHR43649:SF12">
    <property type="entry name" value="DIACETYLCHITOBIOSE BINDING PROTEIN DASA"/>
    <property type="match status" value="1"/>
</dbReference>
<dbReference type="SUPFAM" id="SSF53850">
    <property type="entry name" value="Periplasmic binding protein-like II"/>
    <property type="match status" value="1"/>
</dbReference>
<dbReference type="Proteomes" id="UP000061382">
    <property type="component" value="Plasmid 1"/>
</dbReference>
<evidence type="ECO:0000256" key="2">
    <source>
        <dbReference type="ARBA" id="ARBA00008520"/>
    </source>
</evidence>
<geneLocation type="plasmid" evidence="3 4">
    <name>1</name>
</geneLocation>
<name>A0A0P0C8X7_9BACT</name>
<dbReference type="PATRIC" id="fig|512763.3.peg.4878"/>
<dbReference type="InterPro" id="IPR050490">
    <property type="entry name" value="Bact_solute-bd_prot1"/>
</dbReference>
<dbReference type="Gene3D" id="3.40.190.10">
    <property type="entry name" value="Periplasmic binding protein-like II"/>
    <property type="match status" value="2"/>
</dbReference>
<reference evidence="3 4" key="1">
    <citation type="submission" date="2015-08" db="EMBL/GenBank/DDBJ databases">
        <title>Complete genome sequence of Rufibacter tibetensis strain 1351t, a radiation-resistant bacterium from tibet plateau.</title>
        <authorList>
            <person name="Dai J."/>
        </authorList>
    </citation>
    <scope>NUCLEOTIDE SEQUENCE [LARGE SCALE GENOMIC DNA]</scope>
    <source>
        <strain evidence="3 4">1351</strain>
        <plasmid evidence="3 4">1</plasmid>
    </source>
</reference>
<dbReference type="KEGG" id="rti:DC20_22130"/>
<comment type="similarity">
    <text evidence="2">Belongs to the bacterial solute-binding protein 1 family.</text>
</comment>
<sequence length="394" mass="44039">MSKSKLLDVIRLTGITWDHSRGLTPMVATAQRHKELNPEVEISWVKRSLQDFADKPLSRLAEDFDLIVIDHPWVGFVAAHQVLVPLDRHLPASYLEDQASHSVGASHQSYTYGGHQWALAIDAATPVASSRPDLLHRLQLPLPQSFEEVLELAAGGGVIFPAIPIDTLMNFYMFCIALGEEPFKSGKEVVGMEVGIQALQMMRELAERVDPDCFHMNPIRVYEAMTTTDRYAYCPFAYGYTNYARRGYAEKTLQFHDLVSMGETGNLRSTLGGTGIAVSARCQQVEAAVKYAAFVASPQCQRTLFFDNGGQPGHRSAWKDQLNNSLTANFFSNTLPALDRAFLRPRYDGYMHFQDNGGIPIRNYMMEGGPEEKVLQDLNALYTSVKPYLTELIP</sequence>
<dbReference type="EMBL" id="CP012644">
    <property type="protein sequence ID" value="ALJ01739.1"/>
    <property type="molecule type" value="Genomic_DNA"/>
</dbReference>
<protein>
    <submittedName>
        <fullName evidence="3">ABC transporter substrate-binding protein</fullName>
    </submittedName>
</protein>
<comment type="subcellular location">
    <subcellularLocation>
        <location evidence="1">Periplasm</location>
    </subcellularLocation>
</comment>
<accession>A0A0P0C8X7</accession>
<dbReference type="AlphaFoldDB" id="A0A0P0C8X7"/>
<evidence type="ECO:0000313" key="4">
    <source>
        <dbReference type="Proteomes" id="UP000061382"/>
    </source>
</evidence>
<proteinExistence type="inferred from homology"/>
<dbReference type="GO" id="GO:0042597">
    <property type="term" value="C:periplasmic space"/>
    <property type="evidence" value="ECO:0007669"/>
    <property type="project" value="UniProtKB-SubCell"/>
</dbReference>